<name>A0A6J5XHV3_PRUAR</name>
<evidence type="ECO:0000313" key="1">
    <source>
        <dbReference type="EMBL" id="CAB4313516.1"/>
    </source>
</evidence>
<sequence>MEEYEVDTEVDEINLCSGRSISFADKVQQNEETDSSKVKKKANEKEIKVSSSKKTVVGEIPLSS</sequence>
<dbReference type="AlphaFoldDB" id="A0A6J5XHV3"/>
<dbReference type="EMBL" id="CAEKKB010000006">
    <property type="protein sequence ID" value="CAB4313516.1"/>
    <property type="molecule type" value="Genomic_DNA"/>
</dbReference>
<organism evidence="1 2">
    <name type="scientific">Prunus armeniaca</name>
    <name type="common">Apricot</name>
    <name type="synonym">Armeniaca vulgaris</name>
    <dbReference type="NCBI Taxonomy" id="36596"/>
    <lineage>
        <taxon>Eukaryota</taxon>
        <taxon>Viridiplantae</taxon>
        <taxon>Streptophyta</taxon>
        <taxon>Embryophyta</taxon>
        <taxon>Tracheophyta</taxon>
        <taxon>Spermatophyta</taxon>
        <taxon>Magnoliopsida</taxon>
        <taxon>eudicotyledons</taxon>
        <taxon>Gunneridae</taxon>
        <taxon>Pentapetalae</taxon>
        <taxon>rosids</taxon>
        <taxon>fabids</taxon>
        <taxon>Rosales</taxon>
        <taxon>Rosaceae</taxon>
        <taxon>Amygdaloideae</taxon>
        <taxon>Amygdaleae</taxon>
        <taxon>Prunus</taxon>
    </lineage>
</organism>
<reference evidence="2" key="1">
    <citation type="journal article" date="2020" name="Genome Biol.">
        <title>Gamete binning: chromosome-level and haplotype-resolved genome assembly enabled by high-throughput single-cell sequencing of gamete genomes.</title>
        <authorList>
            <person name="Campoy J.A."/>
            <person name="Sun H."/>
            <person name="Goel M."/>
            <person name="Jiao W.-B."/>
            <person name="Folz-Donahue K."/>
            <person name="Wang N."/>
            <person name="Rubio M."/>
            <person name="Liu C."/>
            <person name="Kukat C."/>
            <person name="Ruiz D."/>
            <person name="Huettel B."/>
            <person name="Schneeberger K."/>
        </authorList>
    </citation>
    <scope>NUCLEOTIDE SEQUENCE [LARGE SCALE GENOMIC DNA]</scope>
    <source>
        <strain evidence="2">cv. Rojo Pasion</strain>
    </source>
</reference>
<keyword evidence="2" id="KW-1185">Reference proteome</keyword>
<accession>A0A6J5XHV3</accession>
<dbReference type="Proteomes" id="UP000507245">
    <property type="component" value="Unassembled WGS sequence"/>
</dbReference>
<protein>
    <submittedName>
        <fullName evidence="1">Uncharacterized protein</fullName>
    </submittedName>
</protein>
<proteinExistence type="predicted"/>
<evidence type="ECO:0000313" key="2">
    <source>
        <dbReference type="Proteomes" id="UP000507245"/>
    </source>
</evidence>
<gene>
    <name evidence="1" type="ORF">ORAREDHAP_LOCUS36647</name>
</gene>